<comment type="caution">
    <text evidence="2">The sequence shown here is derived from an EMBL/GenBank/DDBJ whole genome shotgun (WGS) entry which is preliminary data.</text>
</comment>
<sequence length="412" mass="44891">MCNHVHVILLLQQHLKIQPVQLPHAPKHRKRSNPKPLALAGEKFSPWKAARALKRRSLAFGGAGSMSLKRSLDRSSLYQSLNRSSISLAESRIRATNSSISGLTRSGALTCLGMLGNRADEHSRFCDSHGGRALSDPHGRAEESIRQAVRETKKCGAESKFVSISAEISDFDVVSRNLDRSEDFEQFMNRIMGFRFDDALKMTFQSLPHPAGSPRSSTPPTPTGHLLPRARSRRDTSLSRSFDPTQPIGLDRFWWGRVGAGGGGGARGDGGREAAARSGGGARRLGRGGEPMGVGERRSGRGRSGGGARQPGEGTGNQRGELRGIPVFAIGVGQSTFDKASVHYYVQSNIQMNEYRDRVVLSYATKKYGRHIDTYIKVLDMAGLRLSALTKLKESLSQKLDVRAGNLFDGLN</sequence>
<evidence type="ECO:0000313" key="2">
    <source>
        <dbReference type="EMBL" id="KAK9135465.1"/>
    </source>
</evidence>
<dbReference type="AlphaFoldDB" id="A0AAP0JM62"/>
<feature type="compositionally biased region" description="Gly residues" evidence="1">
    <location>
        <begin position="278"/>
        <end position="292"/>
    </location>
</feature>
<organism evidence="2 3">
    <name type="scientific">Stephania yunnanensis</name>
    <dbReference type="NCBI Taxonomy" id="152371"/>
    <lineage>
        <taxon>Eukaryota</taxon>
        <taxon>Viridiplantae</taxon>
        <taxon>Streptophyta</taxon>
        <taxon>Embryophyta</taxon>
        <taxon>Tracheophyta</taxon>
        <taxon>Spermatophyta</taxon>
        <taxon>Magnoliopsida</taxon>
        <taxon>Ranunculales</taxon>
        <taxon>Menispermaceae</taxon>
        <taxon>Menispermoideae</taxon>
        <taxon>Cissampelideae</taxon>
        <taxon>Stephania</taxon>
    </lineage>
</organism>
<dbReference type="InterPro" id="IPR036865">
    <property type="entry name" value="CRAL-TRIO_dom_sf"/>
</dbReference>
<evidence type="ECO:0000256" key="1">
    <source>
        <dbReference type="SAM" id="MobiDB-lite"/>
    </source>
</evidence>
<accession>A0AAP0JM62</accession>
<evidence type="ECO:0000313" key="3">
    <source>
        <dbReference type="Proteomes" id="UP001420932"/>
    </source>
</evidence>
<feature type="compositionally biased region" description="Gly residues" evidence="1">
    <location>
        <begin position="302"/>
        <end position="317"/>
    </location>
</feature>
<dbReference type="Gene3D" id="3.40.525.10">
    <property type="entry name" value="CRAL-TRIO lipid binding domain"/>
    <property type="match status" value="1"/>
</dbReference>
<feature type="region of interest" description="Disordered" evidence="1">
    <location>
        <begin position="262"/>
        <end position="321"/>
    </location>
</feature>
<protein>
    <submittedName>
        <fullName evidence="2">Uncharacterized protein</fullName>
    </submittedName>
</protein>
<feature type="region of interest" description="Disordered" evidence="1">
    <location>
        <begin position="205"/>
        <end position="244"/>
    </location>
</feature>
<dbReference type="Proteomes" id="UP001420932">
    <property type="component" value="Unassembled WGS sequence"/>
</dbReference>
<name>A0AAP0JM62_9MAGN</name>
<keyword evidence="3" id="KW-1185">Reference proteome</keyword>
<dbReference type="EMBL" id="JBBNAF010000006">
    <property type="protein sequence ID" value="KAK9135465.1"/>
    <property type="molecule type" value="Genomic_DNA"/>
</dbReference>
<reference evidence="2 3" key="1">
    <citation type="submission" date="2024-01" db="EMBL/GenBank/DDBJ databases">
        <title>Genome assemblies of Stephania.</title>
        <authorList>
            <person name="Yang L."/>
        </authorList>
    </citation>
    <scope>NUCLEOTIDE SEQUENCE [LARGE SCALE GENOMIC DNA]</scope>
    <source>
        <strain evidence="2">YNDBR</strain>
        <tissue evidence="2">Leaf</tissue>
    </source>
</reference>
<dbReference type="PANTHER" id="PTHR46226:SF6">
    <property type="entry name" value="SEC14P-LIKE PHOSPHATIDYLINOSITOL TRANSFER FAMILY PROTEIN"/>
    <property type="match status" value="1"/>
</dbReference>
<gene>
    <name evidence="2" type="ORF">Syun_014795</name>
</gene>
<proteinExistence type="predicted"/>
<dbReference type="PANTHER" id="PTHR46226">
    <property type="entry name" value="CRAL-TRIO DOMAIN-CONTAINING PROTEIN"/>
    <property type="match status" value="1"/>
</dbReference>
<dbReference type="SUPFAM" id="SSF52087">
    <property type="entry name" value="CRAL/TRIO domain"/>
    <property type="match status" value="1"/>
</dbReference>